<evidence type="ECO:0000313" key="2">
    <source>
        <dbReference type="EMBL" id="QJR16430.1"/>
    </source>
</evidence>
<proteinExistence type="predicted"/>
<reference evidence="2 3" key="1">
    <citation type="submission" date="2020-04" db="EMBL/GenBank/DDBJ databases">
        <title>Usitatibacter rugosus gen. nov., sp. nov. and Usitatibacter palustris sp. nov., novel members of Usitatibacteraceae fam. nov. within the order Nitrosomonadales isolated from soil.</title>
        <authorList>
            <person name="Huber K.J."/>
            <person name="Neumann-Schaal M."/>
            <person name="Geppert A."/>
            <person name="Luckner M."/>
            <person name="Wanner G."/>
            <person name="Overmann J."/>
        </authorList>
    </citation>
    <scope>NUCLEOTIDE SEQUENCE [LARGE SCALE GENOMIC DNA]</scope>
    <source>
        <strain evidence="2 3">Swamp67</strain>
    </source>
</reference>
<evidence type="ECO:0000313" key="3">
    <source>
        <dbReference type="Proteomes" id="UP000503096"/>
    </source>
</evidence>
<dbReference type="EMBL" id="CP053073">
    <property type="protein sequence ID" value="QJR16430.1"/>
    <property type="molecule type" value="Genomic_DNA"/>
</dbReference>
<accession>A0A6M4HA01</accession>
<dbReference type="Proteomes" id="UP000503096">
    <property type="component" value="Chromosome"/>
</dbReference>
<dbReference type="PROSITE" id="PS51257">
    <property type="entry name" value="PROKAR_LIPOPROTEIN"/>
    <property type="match status" value="1"/>
</dbReference>
<feature type="compositionally biased region" description="Low complexity" evidence="1">
    <location>
        <begin position="70"/>
        <end position="79"/>
    </location>
</feature>
<gene>
    <name evidence="2" type="ORF">DSM104440_03265</name>
</gene>
<evidence type="ECO:0000256" key="1">
    <source>
        <dbReference type="SAM" id="MobiDB-lite"/>
    </source>
</evidence>
<dbReference type="RefSeq" id="WP_171164515.1">
    <property type="nucleotide sequence ID" value="NZ_CP053073.1"/>
</dbReference>
<keyword evidence="3" id="KW-1185">Reference proteome</keyword>
<name>A0A6M4HA01_9PROT</name>
<organism evidence="2 3">
    <name type="scientific">Usitatibacter palustris</name>
    <dbReference type="NCBI Taxonomy" id="2732487"/>
    <lineage>
        <taxon>Bacteria</taxon>
        <taxon>Pseudomonadati</taxon>
        <taxon>Pseudomonadota</taxon>
        <taxon>Betaproteobacteria</taxon>
        <taxon>Nitrosomonadales</taxon>
        <taxon>Usitatibacteraceae</taxon>
        <taxon>Usitatibacter</taxon>
    </lineage>
</organism>
<sequence>MLKKLRKSSSRVTLVLIGVAAISGCAEKRDVYASREDCLADWGNTPADCTPATGSGHAGRGFYYGPSYRGSSGSSWFGSNSKHSMGSTRTSSSSSSSSSSSRGGFGFSGRSSSSSSSGG</sequence>
<dbReference type="KEGG" id="upl:DSM104440_03265"/>
<feature type="region of interest" description="Disordered" evidence="1">
    <location>
        <begin position="70"/>
        <end position="119"/>
    </location>
</feature>
<feature type="compositionally biased region" description="Low complexity" evidence="1">
    <location>
        <begin position="86"/>
        <end position="119"/>
    </location>
</feature>
<dbReference type="AlphaFoldDB" id="A0A6M4HA01"/>
<dbReference type="InParanoid" id="A0A6M4HA01"/>
<evidence type="ECO:0008006" key="4">
    <source>
        <dbReference type="Google" id="ProtNLM"/>
    </source>
</evidence>
<protein>
    <recommendedName>
        <fullName evidence="4">Lipoprotein</fullName>
    </recommendedName>
</protein>